<evidence type="ECO:0000313" key="2">
    <source>
        <dbReference type="EMBL" id="MBB6092903.1"/>
    </source>
</evidence>
<reference evidence="2 3" key="1">
    <citation type="submission" date="2020-08" db="EMBL/GenBank/DDBJ databases">
        <title>Genomic Encyclopedia of Type Strains, Phase IV (KMG-IV): sequencing the most valuable type-strain genomes for metagenomic binning, comparative biology and taxonomic classification.</title>
        <authorList>
            <person name="Goeker M."/>
        </authorList>
    </citation>
    <scope>NUCLEOTIDE SEQUENCE [LARGE SCALE GENOMIC DNA]</scope>
    <source>
        <strain evidence="2 3">DSM 26723</strain>
    </source>
</reference>
<feature type="domain" description="VOC" evidence="1">
    <location>
        <begin position="1"/>
        <end position="128"/>
    </location>
</feature>
<accession>A0A841HJJ7</accession>
<evidence type="ECO:0000313" key="3">
    <source>
        <dbReference type="Proteomes" id="UP000588068"/>
    </source>
</evidence>
<dbReference type="Gene3D" id="3.10.180.10">
    <property type="entry name" value="2,3-Dihydroxybiphenyl 1,2-Dioxygenase, domain 1"/>
    <property type="match status" value="1"/>
</dbReference>
<dbReference type="GO" id="GO:0016829">
    <property type="term" value="F:lyase activity"/>
    <property type="evidence" value="ECO:0007669"/>
    <property type="project" value="UniProtKB-KW"/>
</dbReference>
<dbReference type="PANTHER" id="PTHR35006:SF1">
    <property type="entry name" value="BLL2941 PROTEIN"/>
    <property type="match status" value="1"/>
</dbReference>
<dbReference type="InterPro" id="IPR037523">
    <property type="entry name" value="VOC_core"/>
</dbReference>
<dbReference type="InterPro" id="IPR004360">
    <property type="entry name" value="Glyas_Fos-R_dOase_dom"/>
</dbReference>
<dbReference type="SUPFAM" id="SSF54593">
    <property type="entry name" value="Glyoxalase/Bleomycin resistance protein/Dihydroxybiphenyl dioxygenase"/>
    <property type="match status" value="1"/>
</dbReference>
<comment type="caution">
    <text evidence="2">The sequence shown here is derived from an EMBL/GenBank/DDBJ whole genome shotgun (WGS) entry which is preliminary data.</text>
</comment>
<protein>
    <submittedName>
        <fullName evidence="2">Catechol 2,3-dioxygenase-like lactoylglutathione lyase family enzyme</fullName>
    </submittedName>
</protein>
<dbReference type="InterPro" id="IPR029068">
    <property type="entry name" value="Glyas_Bleomycin-R_OHBP_Dase"/>
</dbReference>
<dbReference type="CDD" id="cd07262">
    <property type="entry name" value="VOC_like"/>
    <property type="match status" value="1"/>
</dbReference>
<proteinExistence type="predicted"/>
<dbReference type="PROSITE" id="PS51819">
    <property type="entry name" value="VOC"/>
    <property type="match status" value="1"/>
</dbReference>
<keyword evidence="2" id="KW-0456">Lyase</keyword>
<dbReference type="EMBL" id="JACHHZ010000002">
    <property type="protein sequence ID" value="MBB6092903.1"/>
    <property type="molecule type" value="Genomic_DNA"/>
</dbReference>
<keyword evidence="2" id="KW-0223">Dioxygenase</keyword>
<evidence type="ECO:0000259" key="1">
    <source>
        <dbReference type="PROSITE" id="PS51819"/>
    </source>
</evidence>
<keyword evidence="3" id="KW-1185">Reference proteome</keyword>
<dbReference type="PANTHER" id="PTHR35006">
    <property type="entry name" value="GLYOXALASE FAMILY PROTEIN (AFU_ORTHOLOGUE AFUA_5G14830)"/>
    <property type="match status" value="1"/>
</dbReference>
<sequence length="133" mass="14411">MFNHVMIGSNDIERSKRFYDAVLGTLGAGEPLRNTAASGHVRIFYRHDGSTFCVTEPINGEEATYANGGTIAFKCSSPEQVRAFHDTAIAHGGASIEDPPGLREGGLGAMHLAYVRDPDGNKLCAIYRVKKDR</sequence>
<keyword evidence="2" id="KW-0560">Oxidoreductase</keyword>
<dbReference type="RefSeq" id="WP_184330776.1">
    <property type="nucleotide sequence ID" value="NZ_JACHHZ010000002.1"/>
</dbReference>
<dbReference type="Pfam" id="PF00903">
    <property type="entry name" value="Glyoxalase"/>
    <property type="match status" value="1"/>
</dbReference>
<dbReference type="GO" id="GO:0051213">
    <property type="term" value="F:dioxygenase activity"/>
    <property type="evidence" value="ECO:0007669"/>
    <property type="project" value="UniProtKB-KW"/>
</dbReference>
<name>A0A841HJJ7_9GAMM</name>
<organism evidence="2 3">
    <name type="scientific">Povalibacter uvarum</name>
    <dbReference type="NCBI Taxonomy" id="732238"/>
    <lineage>
        <taxon>Bacteria</taxon>
        <taxon>Pseudomonadati</taxon>
        <taxon>Pseudomonadota</taxon>
        <taxon>Gammaproteobacteria</taxon>
        <taxon>Steroidobacterales</taxon>
        <taxon>Steroidobacteraceae</taxon>
        <taxon>Povalibacter</taxon>
    </lineage>
</organism>
<dbReference type="Proteomes" id="UP000588068">
    <property type="component" value="Unassembled WGS sequence"/>
</dbReference>
<gene>
    <name evidence="2" type="ORF">HNQ60_001781</name>
</gene>
<dbReference type="AlphaFoldDB" id="A0A841HJJ7"/>